<dbReference type="EMBL" id="CP022657">
    <property type="protein sequence ID" value="ASS73592.1"/>
    <property type="molecule type" value="Genomic_DNA"/>
</dbReference>
<dbReference type="Proteomes" id="UP000214688">
    <property type="component" value="Chromosome"/>
</dbReference>
<dbReference type="Pfam" id="PF01551">
    <property type="entry name" value="Peptidase_M23"/>
    <property type="match status" value="1"/>
</dbReference>
<feature type="domain" description="M23ase beta-sheet core" evidence="1">
    <location>
        <begin position="66"/>
        <end position="155"/>
    </location>
</feature>
<sequence>MQEVSRLRSISRFAVSFLVLFLLLLVLGAPINYGPSDLLAPWPAGRAYTCIKGNFDDTHNIPFTYYGWDFDLPIGAPVVAASSGVVHTVGYTGTDGYGDQVRIKHRNGSYTLYGHLSEHLVRVGQFVQQGQLIGRSGETGYSFSPHLHFCVIDRDNYSYPSRFVDIGHPVTGMCCRSRNRAPSIC</sequence>
<keyword evidence="3" id="KW-1185">Reference proteome</keyword>
<evidence type="ECO:0000313" key="3">
    <source>
        <dbReference type="Proteomes" id="UP000214688"/>
    </source>
</evidence>
<name>A0A223CW90_9BACL</name>
<proteinExistence type="predicted"/>
<reference evidence="2 3" key="1">
    <citation type="journal article" date="2015" name="Int. J. Syst. Evol. Microbiol.">
        <title>Tumebacillus algifaecis sp. nov., isolated from decomposing algal scum.</title>
        <authorList>
            <person name="Wu Y.F."/>
            <person name="Zhang B."/>
            <person name="Xing P."/>
            <person name="Wu Q.L."/>
            <person name="Liu S.J."/>
        </authorList>
    </citation>
    <scope>NUCLEOTIDE SEQUENCE [LARGE SCALE GENOMIC DNA]</scope>
    <source>
        <strain evidence="2 3">THMBR28</strain>
    </source>
</reference>
<evidence type="ECO:0000313" key="2">
    <source>
        <dbReference type="EMBL" id="ASS73592.1"/>
    </source>
</evidence>
<dbReference type="SUPFAM" id="SSF51261">
    <property type="entry name" value="Duplicated hybrid motif"/>
    <property type="match status" value="1"/>
</dbReference>
<dbReference type="GO" id="GO:0004222">
    <property type="term" value="F:metalloendopeptidase activity"/>
    <property type="evidence" value="ECO:0007669"/>
    <property type="project" value="TreeGrafter"/>
</dbReference>
<dbReference type="InterPro" id="IPR011055">
    <property type="entry name" value="Dup_hybrid_motif"/>
</dbReference>
<dbReference type="OrthoDB" id="9809488at2"/>
<dbReference type="Gene3D" id="2.70.70.10">
    <property type="entry name" value="Glucose Permease (Domain IIA)"/>
    <property type="match status" value="1"/>
</dbReference>
<accession>A0A223CW90</accession>
<dbReference type="CDD" id="cd12797">
    <property type="entry name" value="M23_peptidase"/>
    <property type="match status" value="1"/>
</dbReference>
<gene>
    <name evidence="2" type="ORF">CIG75_00440</name>
</gene>
<dbReference type="KEGG" id="tab:CIG75_00440"/>
<organism evidence="2 3">
    <name type="scientific">Tumebacillus algifaecis</name>
    <dbReference type="NCBI Taxonomy" id="1214604"/>
    <lineage>
        <taxon>Bacteria</taxon>
        <taxon>Bacillati</taxon>
        <taxon>Bacillota</taxon>
        <taxon>Bacilli</taxon>
        <taxon>Bacillales</taxon>
        <taxon>Alicyclobacillaceae</taxon>
        <taxon>Tumebacillus</taxon>
    </lineage>
</organism>
<dbReference type="PANTHER" id="PTHR21666:SF270">
    <property type="entry name" value="MUREIN HYDROLASE ACTIVATOR ENVC"/>
    <property type="match status" value="1"/>
</dbReference>
<evidence type="ECO:0000259" key="1">
    <source>
        <dbReference type="Pfam" id="PF01551"/>
    </source>
</evidence>
<dbReference type="InterPro" id="IPR016047">
    <property type="entry name" value="M23ase_b-sheet_dom"/>
</dbReference>
<protein>
    <recommendedName>
        <fullName evidence="1">M23ase beta-sheet core domain-containing protein</fullName>
    </recommendedName>
</protein>
<dbReference type="PANTHER" id="PTHR21666">
    <property type="entry name" value="PEPTIDASE-RELATED"/>
    <property type="match status" value="1"/>
</dbReference>
<dbReference type="AlphaFoldDB" id="A0A223CW90"/>
<dbReference type="InterPro" id="IPR050570">
    <property type="entry name" value="Cell_wall_metabolism_enzyme"/>
</dbReference>